<sequence length="66" mass="7549">TCEHWGRPFTAQSGLCNHTKRRAELGKCPPRARGYKKRGPYKKPKPKPKPPPSKGRLTKADVEHWT</sequence>
<organism evidence="2">
    <name type="scientific">marine sediment metagenome</name>
    <dbReference type="NCBI Taxonomy" id="412755"/>
    <lineage>
        <taxon>unclassified sequences</taxon>
        <taxon>metagenomes</taxon>
        <taxon>ecological metagenomes</taxon>
    </lineage>
</organism>
<evidence type="ECO:0000256" key="1">
    <source>
        <dbReference type="SAM" id="MobiDB-lite"/>
    </source>
</evidence>
<feature type="region of interest" description="Disordered" evidence="1">
    <location>
        <begin position="27"/>
        <end position="66"/>
    </location>
</feature>
<feature type="non-terminal residue" evidence="2">
    <location>
        <position position="1"/>
    </location>
</feature>
<dbReference type="AlphaFoldDB" id="A0A0F9HR35"/>
<dbReference type="EMBL" id="LAZR01023693">
    <property type="protein sequence ID" value="KKL77637.1"/>
    <property type="molecule type" value="Genomic_DNA"/>
</dbReference>
<accession>A0A0F9HR35</accession>
<reference evidence="2" key="1">
    <citation type="journal article" date="2015" name="Nature">
        <title>Complex archaea that bridge the gap between prokaryotes and eukaryotes.</title>
        <authorList>
            <person name="Spang A."/>
            <person name="Saw J.H."/>
            <person name="Jorgensen S.L."/>
            <person name="Zaremba-Niedzwiedzka K."/>
            <person name="Martijn J."/>
            <person name="Lind A.E."/>
            <person name="van Eijk R."/>
            <person name="Schleper C."/>
            <person name="Guy L."/>
            <person name="Ettema T.J."/>
        </authorList>
    </citation>
    <scope>NUCLEOTIDE SEQUENCE</scope>
</reference>
<name>A0A0F9HR35_9ZZZZ</name>
<proteinExistence type="predicted"/>
<comment type="caution">
    <text evidence="2">The sequence shown here is derived from an EMBL/GenBank/DDBJ whole genome shotgun (WGS) entry which is preliminary data.</text>
</comment>
<feature type="compositionally biased region" description="Basic residues" evidence="1">
    <location>
        <begin position="33"/>
        <end position="48"/>
    </location>
</feature>
<evidence type="ECO:0000313" key="2">
    <source>
        <dbReference type="EMBL" id="KKL77637.1"/>
    </source>
</evidence>
<gene>
    <name evidence="2" type="ORF">LCGC14_2032860</name>
</gene>
<protein>
    <submittedName>
        <fullName evidence="2">Uncharacterized protein</fullName>
    </submittedName>
</protein>